<evidence type="ECO:0000313" key="8">
    <source>
        <dbReference type="Proteomes" id="UP000005850"/>
    </source>
</evidence>
<dbReference type="HOGENOM" id="CLU_038034_0_1_9"/>
<feature type="chain" id="PRO_5039647716" evidence="5">
    <location>
        <begin position="25"/>
        <end position="319"/>
    </location>
</feature>
<feature type="signal peptide" evidence="5">
    <location>
        <begin position="1"/>
        <end position="24"/>
    </location>
</feature>
<evidence type="ECO:0000259" key="6">
    <source>
        <dbReference type="PROSITE" id="PS50983"/>
    </source>
</evidence>
<dbReference type="STRING" id="1042163.BRLA_c045830"/>
<evidence type="ECO:0000256" key="3">
    <source>
        <dbReference type="ARBA" id="ARBA00022448"/>
    </source>
</evidence>
<dbReference type="PANTHER" id="PTHR30532">
    <property type="entry name" value="IRON III DICITRATE-BINDING PERIPLASMIC PROTEIN"/>
    <property type="match status" value="1"/>
</dbReference>
<keyword evidence="3" id="KW-0813">Transport</keyword>
<dbReference type="AlphaFoldDB" id="A0A075R8E8"/>
<comment type="subcellular location">
    <subcellularLocation>
        <location evidence="1">Cell envelope</location>
    </subcellularLocation>
</comment>
<dbReference type="PANTHER" id="PTHR30532:SF26">
    <property type="entry name" value="IRON(3+)-HYDROXAMATE-BINDING PROTEIN FHUD"/>
    <property type="match status" value="1"/>
</dbReference>
<protein>
    <submittedName>
        <fullName evidence="7">Iron(III)-hydroxamate-binding protein FhuD</fullName>
    </submittedName>
</protein>
<dbReference type="PROSITE" id="PS51257">
    <property type="entry name" value="PROKAR_LIPOPROTEIN"/>
    <property type="match status" value="1"/>
</dbReference>
<dbReference type="SUPFAM" id="SSF53807">
    <property type="entry name" value="Helical backbone' metal receptor"/>
    <property type="match status" value="1"/>
</dbReference>
<dbReference type="eggNOG" id="COG0614">
    <property type="taxonomic scope" value="Bacteria"/>
</dbReference>
<reference evidence="7 8" key="1">
    <citation type="journal article" date="2011" name="J. Bacteriol.">
        <title>Genome sequence of Brevibacillus laterosporus LMG 15441, a pathogen of invertebrates.</title>
        <authorList>
            <person name="Djukic M."/>
            <person name="Poehlein A."/>
            <person name="Thurmer A."/>
            <person name="Daniel R."/>
        </authorList>
    </citation>
    <scope>NUCLEOTIDE SEQUENCE [LARGE SCALE GENOMIC DNA]</scope>
    <source>
        <strain evidence="7 8">LMG 15441</strain>
    </source>
</reference>
<keyword evidence="8" id="KW-1185">Reference proteome</keyword>
<evidence type="ECO:0000256" key="5">
    <source>
        <dbReference type="SAM" id="SignalP"/>
    </source>
</evidence>
<evidence type="ECO:0000256" key="2">
    <source>
        <dbReference type="ARBA" id="ARBA00008814"/>
    </source>
</evidence>
<name>A0A075R8E8_BRELA</name>
<dbReference type="EMBL" id="CP007806">
    <property type="protein sequence ID" value="AIG28847.1"/>
    <property type="molecule type" value="Genomic_DNA"/>
</dbReference>
<sequence>MRFGGFKTARKVMLTICLTGVLSACGNSNNITETAGKNGANAGSETISYTAINGEVHIPKDPKRVVVAEEIYVGDILALGIKPVGIPQKAFHNIYLKEKLDGIQNIGDGTSTEKIMELKPDLIITFSGAENIDQLQKIAPTVAVEYGKKDVREQVREFGKITNREDKANEWIAKWDKKVAEAKPRVKAVVGDKTVSILNPYSKGIYVFGSNFSRGGEVLYNELQLKAPAIIQKEVIDSGTGFGSLSLETLPSYAGDYIFTSAWSGDDANPEVVYNSSIWKSLPAVKNDRVFTMDKNSSVFNDPISLEGQLDFIVEKLTK</sequence>
<evidence type="ECO:0000256" key="4">
    <source>
        <dbReference type="ARBA" id="ARBA00022729"/>
    </source>
</evidence>
<dbReference type="RefSeq" id="WP_003334080.1">
    <property type="nucleotide sequence ID" value="NZ_CP007806.1"/>
</dbReference>
<dbReference type="GO" id="GO:0030288">
    <property type="term" value="C:outer membrane-bounded periplasmic space"/>
    <property type="evidence" value="ECO:0007669"/>
    <property type="project" value="TreeGrafter"/>
</dbReference>
<dbReference type="GO" id="GO:1901678">
    <property type="term" value="P:iron coordination entity transport"/>
    <property type="evidence" value="ECO:0007669"/>
    <property type="project" value="UniProtKB-ARBA"/>
</dbReference>
<evidence type="ECO:0000256" key="1">
    <source>
        <dbReference type="ARBA" id="ARBA00004196"/>
    </source>
</evidence>
<dbReference type="CDD" id="cd01138">
    <property type="entry name" value="FeuA"/>
    <property type="match status" value="1"/>
</dbReference>
<gene>
    <name evidence="7" type="primary">fhuD_2</name>
    <name evidence="7" type="ORF">BRLA_c045830</name>
</gene>
<dbReference type="KEGG" id="blr:BRLA_c045830"/>
<proteinExistence type="inferred from homology"/>
<dbReference type="Proteomes" id="UP000005850">
    <property type="component" value="Chromosome"/>
</dbReference>
<comment type="similarity">
    <text evidence="2">Belongs to the bacterial solute-binding protein 8 family.</text>
</comment>
<accession>A0A075R8E8</accession>
<dbReference type="InterPro" id="IPR051313">
    <property type="entry name" value="Bact_iron-sidero_bind"/>
</dbReference>
<evidence type="ECO:0000313" key="7">
    <source>
        <dbReference type="EMBL" id="AIG28847.1"/>
    </source>
</evidence>
<dbReference type="InterPro" id="IPR002491">
    <property type="entry name" value="ABC_transptr_periplasmic_BD"/>
</dbReference>
<feature type="domain" description="Fe/B12 periplasmic-binding" evidence="6">
    <location>
        <begin position="64"/>
        <end position="319"/>
    </location>
</feature>
<keyword evidence="4 5" id="KW-0732">Signal</keyword>
<dbReference type="PROSITE" id="PS50983">
    <property type="entry name" value="FE_B12_PBP"/>
    <property type="match status" value="1"/>
</dbReference>
<organism evidence="7 8">
    <name type="scientific">Brevibacillus laterosporus LMG 15441</name>
    <dbReference type="NCBI Taxonomy" id="1042163"/>
    <lineage>
        <taxon>Bacteria</taxon>
        <taxon>Bacillati</taxon>
        <taxon>Bacillota</taxon>
        <taxon>Bacilli</taxon>
        <taxon>Bacillales</taxon>
        <taxon>Paenibacillaceae</taxon>
        <taxon>Brevibacillus</taxon>
    </lineage>
</organism>
<dbReference type="Gene3D" id="3.40.50.1980">
    <property type="entry name" value="Nitrogenase molybdenum iron protein domain"/>
    <property type="match status" value="2"/>
</dbReference>
<dbReference type="Pfam" id="PF01497">
    <property type="entry name" value="Peripla_BP_2"/>
    <property type="match status" value="1"/>
</dbReference>